<keyword evidence="2" id="KW-1185">Reference proteome</keyword>
<proteinExistence type="predicted"/>
<gene>
    <name evidence="1" type="ORF">SAMN04487950_3280</name>
</gene>
<dbReference type="AlphaFoldDB" id="A0A1I4GHJ6"/>
<dbReference type="RefSeq" id="WP_089870495.1">
    <property type="nucleotide sequence ID" value="NZ_FOTC01000003.1"/>
</dbReference>
<dbReference type="Proteomes" id="UP000199607">
    <property type="component" value="Unassembled WGS sequence"/>
</dbReference>
<evidence type="ECO:0000313" key="1">
    <source>
        <dbReference type="EMBL" id="SFL28993.1"/>
    </source>
</evidence>
<dbReference type="STRING" id="553466.SAMN04487950_3280"/>
<accession>A0A1I4GHJ6</accession>
<sequence>MGLFDSLRSALGLRAEADATRAADPEDLFGMSTAYLTMEADLGFDSAGEAALCFSSVDSTDFAETLNDVEAILEAGGEETGTVFKRYADDHGYHWVVLEDDDPEDLVTSIHFAADEFIEQGYGSRLLAAVFGFRKDDSRAYWIYSFRRGKYYPFAPKRGHERDSNLEFKLETVLDGELGVEEDKQFWYPLWPDSPTGHPWE</sequence>
<reference evidence="2" key="1">
    <citation type="submission" date="2016-10" db="EMBL/GenBank/DDBJ databases">
        <authorList>
            <person name="Varghese N."/>
            <person name="Submissions S."/>
        </authorList>
    </citation>
    <scope>NUCLEOTIDE SEQUENCE [LARGE SCALE GENOMIC DNA]</scope>
    <source>
        <strain evidence="2">CGMCC 1.7738</strain>
    </source>
</reference>
<dbReference type="InterPro" id="IPR054383">
    <property type="entry name" value="PspAB-like"/>
</dbReference>
<dbReference type="EMBL" id="FOTC01000003">
    <property type="protein sequence ID" value="SFL28993.1"/>
    <property type="molecule type" value="Genomic_DNA"/>
</dbReference>
<organism evidence="1 2">
    <name type="scientific">Halogranum rubrum</name>
    <dbReference type="NCBI Taxonomy" id="553466"/>
    <lineage>
        <taxon>Archaea</taxon>
        <taxon>Methanobacteriati</taxon>
        <taxon>Methanobacteriota</taxon>
        <taxon>Stenosarchaea group</taxon>
        <taxon>Halobacteria</taxon>
        <taxon>Halobacteriales</taxon>
        <taxon>Haloferacaceae</taxon>
    </lineage>
</organism>
<name>A0A1I4GHJ6_9EURY</name>
<protein>
    <submittedName>
        <fullName evidence="1">Uncharacterized protein</fullName>
    </submittedName>
</protein>
<dbReference type="Pfam" id="PF22742">
    <property type="entry name" value="PspAB"/>
    <property type="match status" value="1"/>
</dbReference>
<evidence type="ECO:0000313" key="2">
    <source>
        <dbReference type="Proteomes" id="UP000199607"/>
    </source>
</evidence>